<dbReference type="InterPro" id="IPR002508">
    <property type="entry name" value="MurNAc-LAA_cat"/>
</dbReference>
<dbReference type="Gene3D" id="2.30.30.40">
    <property type="entry name" value="SH3 Domains"/>
    <property type="match status" value="7"/>
</dbReference>
<proteinExistence type="predicted"/>
<dbReference type="Pfam" id="PF01520">
    <property type="entry name" value="Amidase_3"/>
    <property type="match status" value="1"/>
</dbReference>
<feature type="signal peptide" evidence="3">
    <location>
        <begin position="1"/>
        <end position="29"/>
    </location>
</feature>
<dbReference type="SMART" id="SM00646">
    <property type="entry name" value="Ami_3"/>
    <property type="match status" value="1"/>
</dbReference>
<feature type="domain" description="SH3b" evidence="4">
    <location>
        <begin position="180"/>
        <end position="243"/>
    </location>
</feature>
<evidence type="ECO:0000256" key="2">
    <source>
        <dbReference type="ARBA" id="ARBA00023316"/>
    </source>
</evidence>
<feature type="domain" description="SH3b" evidence="4">
    <location>
        <begin position="411"/>
        <end position="474"/>
    </location>
</feature>
<accession>A0AA86I3U7</accession>
<feature type="chain" id="PRO_5041716052" evidence="3">
    <location>
        <begin position="30"/>
        <end position="737"/>
    </location>
</feature>
<feature type="domain" description="SH3b" evidence="4">
    <location>
        <begin position="30"/>
        <end position="92"/>
    </location>
</feature>
<evidence type="ECO:0000259" key="4">
    <source>
        <dbReference type="PROSITE" id="PS51781"/>
    </source>
</evidence>
<dbReference type="InterPro" id="IPR003646">
    <property type="entry name" value="SH3-like_bac-type"/>
</dbReference>
<feature type="domain" description="SH3b" evidence="4">
    <location>
        <begin position="257"/>
        <end position="320"/>
    </location>
</feature>
<dbReference type="InterPro" id="IPR052354">
    <property type="entry name" value="Cell_Wall_Dynamics_Protein"/>
</dbReference>
<feature type="domain" description="SH3b" evidence="4">
    <location>
        <begin position="334"/>
        <end position="397"/>
    </location>
</feature>
<dbReference type="GO" id="GO:0071555">
    <property type="term" value="P:cell wall organization"/>
    <property type="evidence" value="ECO:0007669"/>
    <property type="project" value="UniProtKB-KW"/>
</dbReference>
<evidence type="ECO:0000256" key="1">
    <source>
        <dbReference type="ARBA" id="ARBA00022801"/>
    </source>
</evidence>
<evidence type="ECO:0000313" key="6">
    <source>
        <dbReference type="Proteomes" id="UP000253834"/>
    </source>
</evidence>
<keyword evidence="2" id="KW-0961">Cell wall biogenesis/degradation</keyword>
<dbReference type="PROSITE" id="PS51781">
    <property type="entry name" value="SH3B"/>
    <property type="match status" value="7"/>
</dbReference>
<gene>
    <name evidence="5" type="ORF">CIB87_13790</name>
</gene>
<dbReference type="Gene3D" id="3.40.630.40">
    <property type="entry name" value="Zn-dependent exopeptidases"/>
    <property type="match status" value="1"/>
</dbReference>
<sequence>MNKKHIMYTAVSSVLLSSSLLLHSIDADAAESAKITATSLNVRAMPSTSGAIVGKITKGNTVNIVDESKGWAKITYNGKEAWISSQYINKTQTNSTSTANSTSKSAVVNASSLNVRSSASTSASIVTNLPRNSKVTVVNESGSWSQIKTANAQTGWVASQYLQADSGSSTLAKDSGSTTSKSAVVNASSLNVRSSASTSASIVTNLPRNSKVTVVNESGSWSQIKTASGQTGWVASQYLQADSGSSTLAKNSGSTTSKSAVVNASSLNVRSSASTSASIVTNLPRNSKVTVVNESGSWSQIKTASGQTGWVASQYLQADSGSSTLAKDSGSTTSKSAVVNASSLNVRSSASTSASIVTNLPRNSKVTVVNESGSWSQIKTASGQTGWVASQYLQADSGSSTLAKDSGSTTSKSAVVNASSLNVRSSASTSASIVTNLPRNSKVTVVNESGSWSQIKTASGQTGWVASQYLQADSGQSSQPAQSIQITKAANLRSRPSLSAGIVRVSKAGETFEKVSEANDWVQIQYSASQTAWVSKGLTAAPGSTTPDNLQSPSAALKDKIIVVDAGHGGYDPGTSGGSSIEKNLALTTAKLVASRLANAGANVFMTRSNDTFISLSGRVDVSEAKHADAFISIHYNSSTSSSANGVMSFYYSESKDKELAKYIQESMIENVTSMKNQGVRFGNYYVLRENNQRAVLLELGFLSNAHDEQIVSSNAYQQQISTGIYQGIARYFAANK</sequence>
<dbReference type="AlphaFoldDB" id="A0AA86I3U7"/>
<name>A0AA86I3U7_PRIMG</name>
<keyword evidence="3" id="KW-0732">Signal</keyword>
<dbReference type="PANTHER" id="PTHR34408:SF1">
    <property type="entry name" value="GLYCOSYL HYDROLASE FAMILY 19 DOMAIN-CONTAINING PROTEIN HI_1415"/>
    <property type="match status" value="1"/>
</dbReference>
<dbReference type="Pfam" id="PF08239">
    <property type="entry name" value="SH3_3"/>
    <property type="match status" value="7"/>
</dbReference>
<dbReference type="RefSeq" id="WP_114895884.1">
    <property type="nucleotide sequence ID" value="NZ_CP022674.1"/>
</dbReference>
<reference evidence="5 6" key="1">
    <citation type="submission" date="2017-07" db="EMBL/GenBank/DDBJ databases">
        <title>Isolation and development of strain Bacillus megaterium SR7 for enhanced growth and metabolite production under supercritical carbon dioxide.</title>
        <authorList>
            <person name="Freedman A.J.E."/>
            <person name="Peet K.C."/>
            <person name="Boock J.T."/>
            <person name="Penn K."/>
            <person name="Prather K.L.J."/>
            <person name="Thompson J.R."/>
        </authorList>
    </citation>
    <scope>NUCLEOTIDE SEQUENCE [LARGE SCALE GENOMIC DNA]</scope>
    <source>
        <strain evidence="5 6">SR7</strain>
    </source>
</reference>
<dbReference type="Proteomes" id="UP000253834">
    <property type="component" value="Chromosome"/>
</dbReference>
<dbReference type="CDD" id="cd02696">
    <property type="entry name" value="MurNAc-LAA"/>
    <property type="match status" value="1"/>
</dbReference>
<dbReference type="GO" id="GO:0008745">
    <property type="term" value="F:N-acetylmuramoyl-L-alanine amidase activity"/>
    <property type="evidence" value="ECO:0007669"/>
    <property type="project" value="InterPro"/>
</dbReference>
<feature type="domain" description="SH3b" evidence="4">
    <location>
        <begin position="479"/>
        <end position="542"/>
    </location>
</feature>
<evidence type="ECO:0000256" key="3">
    <source>
        <dbReference type="SAM" id="SignalP"/>
    </source>
</evidence>
<dbReference type="EMBL" id="CP022674">
    <property type="protein sequence ID" value="AXI30040.1"/>
    <property type="molecule type" value="Genomic_DNA"/>
</dbReference>
<protein>
    <submittedName>
        <fullName evidence="5">N-acetylmuramoyl-L-alanine amidase</fullName>
    </submittedName>
</protein>
<organism evidence="5 6">
    <name type="scientific">Priestia megaterium</name>
    <name type="common">Bacillus megaterium</name>
    <dbReference type="NCBI Taxonomy" id="1404"/>
    <lineage>
        <taxon>Bacteria</taxon>
        <taxon>Bacillati</taxon>
        <taxon>Bacillota</taxon>
        <taxon>Bacilli</taxon>
        <taxon>Bacillales</taxon>
        <taxon>Bacillaceae</taxon>
        <taxon>Priestia</taxon>
    </lineage>
</organism>
<evidence type="ECO:0000313" key="5">
    <source>
        <dbReference type="EMBL" id="AXI30040.1"/>
    </source>
</evidence>
<dbReference type="GO" id="GO:0009253">
    <property type="term" value="P:peptidoglycan catabolic process"/>
    <property type="evidence" value="ECO:0007669"/>
    <property type="project" value="InterPro"/>
</dbReference>
<feature type="domain" description="SH3b" evidence="4">
    <location>
        <begin position="103"/>
        <end position="166"/>
    </location>
</feature>
<keyword evidence="1" id="KW-0378">Hydrolase</keyword>
<dbReference type="PANTHER" id="PTHR34408">
    <property type="entry name" value="FAMILY PROTEIN, PUTATIVE-RELATED"/>
    <property type="match status" value="1"/>
</dbReference>
<dbReference type="SUPFAM" id="SSF53187">
    <property type="entry name" value="Zn-dependent exopeptidases"/>
    <property type="match status" value="1"/>
</dbReference>
<dbReference type="SMART" id="SM00287">
    <property type="entry name" value="SH3b"/>
    <property type="match status" value="7"/>
</dbReference>